<feature type="chain" id="PRO_5043140092" evidence="1">
    <location>
        <begin position="24"/>
        <end position="232"/>
    </location>
</feature>
<reference evidence="4" key="1">
    <citation type="submission" date="2016-06" db="UniProtKB">
        <authorList>
            <consortium name="WormBaseParasite"/>
        </authorList>
    </citation>
    <scope>IDENTIFICATION</scope>
</reference>
<keyword evidence="3" id="KW-1185">Reference proteome</keyword>
<reference evidence="2 3" key="2">
    <citation type="submission" date="2018-11" db="EMBL/GenBank/DDBJ databases">
        <authorList>
            <consortium name="Pathogen Informatics"/>
        </authorList>
    </citation>
    <scope>NUCLEOTIDE SEQUENCE [LARGE SCALE GENOMIC DNA]</scope>
</reference>
<evidence type="ECO:0000313" key="2">
    <source>
        <dbReference type="EMBL" id="VDP03179.1"/>
    </source>
</evidence>
<organism evidence="4">
    <name type="scientific">Soboliphyme baturini</name>
    <dbReference type="NCBI Taxonomy" id="241478"/>
    <lineage>
        <taxon>Eukaryota</taxon>
        <taxon>Metazoa</taxon>
        <taxon>Ecdysozoa</taxon>
        <taxon>Nematoda</taxon>
        <taxon>Enoplea</taxon>
        <taxon>Dorylaimia</taxon>
        <taxon>Dioctophymatida</taxon>
        <taxon>Dioctophymatoidea</taxon>
        <taxon>Soboliphymatidae</taxon>
        <taxon>Soboliphyme</taxon>
    </lineage>
</organism>
<accession>A0A183IK96</accession>
<proteinExistence type="predicted"/>
<dbReference type="WBParaSite" id="SBAD_0000422301-mRNA-1">
    <property type="protein sequence ID" value="SBAD_0000422301-mRNA-1"/>
    <property type="gene ID" value="SBAD_0000422301"/>
</dbReference>
<evidence type="ECO:0000313" key="4">
    <source>
        <dbReference type="WBParaSite" id="SBAD_0000422301-mRNA-1"/>
    </source>
</evidence>
<sequence length="232" mass="26440">MYDFLYTTCLFCALVHLRTAALAFSVQWQGLPLRYMSDQPPTAYSGNSVEQCPCTVQINTMVCKQYNPSYMATTLEEALTNFRNQLYLKPDQGTYMLPEFQVPPNFQVSSNQKNNSNKWKMSALSLLQFAKLASPEEKLRVMCSTQLCWGCLQVLLDSMLRNVERDNDIALIASFKYSMQALLTHMGLANKDYRTHVMPIPVGAKSESSTFKLILFCEKTKLRNLSANKPMH</sequence>
<dbReference type="EMBL" id="UZAM01008091">
    <property type="protein sequence ID" value="VDP03179.1"/>
    <property type="molecule type" value="Genomic_DNA"/>
</dbReference>
<gene>
    <name evidence="2" type="ORF">SBAD_LOCUS4042</name>
</gene>
<keyword evidence="1" id="KW-0732">Signal</keyword>
<protein>
    <submittedName>
        <fullName evidence="4">Interleukin-12 subunit alpha</fullName>
    </submittedName>
</protein>
<dbReference type="Proteomes" id="UP000270296">
    <property type="component" value="Unassembled WGS sequence"/>
</dbReference>
<name>A0A183IK96_9BILA</name>
<feature type="signal peptide" evidence="1">
    <location>
        <begin position="1"/>
        <end position="23"/>
    </location>
</feature>
<evidence type="ECO:0000256" key="1">
    <source>
        <dbReference type="SAM" id="SignalP"/>
    </source>
</evidence>
<dbReference type="AlphaFoldDB" id="A0A183IK96"/>
<evidence type="ECO:0000313" key="3">
    <source>
        <dbReference type="Proteomes" id="UP000270296"/>
    </source>
</evidence>